<dbReference type="InterPro" id="IPR014043">
    <property type="entry name" value="Acyl_transferase_dom"/>
</dbReference>
<dbReference type="RefSeq" id="WP_054537024.1">
    <property type="nucleotide sequence ID" value="NZ_LGKP01000040.1"/>
</dbReference>
<dbReference type="SUPFAM" id="SSF55048">
    <property type="entry name" value="Probable ACP-binding domain of malonyl-CoA ACP transacylase"/>
    <property type="match status" value="1"/>
</dbReference>
<evidence type="ECO:0000259" key="6">
    <source>
        <dbReference type="SMART" id="SM00827"/>
    </source>
</evidence>
<organism evidence="7 8">
    <name type="scientific">Herpetosiphon geysericola</name>
    <dbReference type="NCBI Taxonomy" id="70996"/>
    <lineage>
        <taxon>Bacteria</taxon>
        <taxon>Bacillati</taxon>
        <taxon>Chloroflexota</taxon>
        <taxon>Chloroflexia</taxon>
        <taxon>Herpetosiphonales</taxon>
        <taxon>Herpetosiphonaceae</taxon>
        <taxon>Herpetosiphon</taxon>
    </lineage>
</organism>
<dbReference type="GO" id="GO:0004314">
    <property type="term" value="F:[acyl-carrier-protein] S-malonyltransferase activity"/>
    <property type="evidence" value="ECO:0007669"/>
    <property type="project" value="UniProtKB-EC"/>
</dbReference>
<evidence type="ECO:0000256" key="4">
    <source>
        <dbReference type="PIRNR" id="PIRNR000446"/>
    </source>
</evidence>
<evidence type="ECO:0000313" key="7">
    <source>
        <dbReference type="EMBL" id="KPL80151.1"/>
    </source>
</evidence>
<keyword evidence="2 4" id="KW-0012">Acyltransferase</keyword>
<dbReference type="Pfam" id="PF00698">
    <property type="entry name" value="Acyl_transf_1"/>
    <property type="match status" value="1"/>
</dbReference>
<dbReference type="EMBL" id="LGKP01000040">
    <property type="protein sequence ID" value="KPL80151.1"/>
    <property type="molecule type" value="Genomic_DNA"/>
</dbReference>
<keyword evidence="1 4" id="KW-0808">Transferase</keyword>
<dbReference type="NCBIfam" id="TIGR00128">
    <property type="entry name" value="fabD"/>
    <property type="match status" value="1"/>
</dbReference>
<dbReference type="PANTHER" id="PTHR42681">
    <property type="entry name" value="MALONYL-COA-ACYL CARRIER PROTEIN TRANSACYLASE, MITOCHONDRIAL"/>
    <property type="match status" value="1"/>
</dbReference>
<evidence type="ECO:0000256" key="2">
    <source>
        <dbReference type="ARBA" id="ARBA00023315"/>
    </source>
</evidence>
<evidence type="ECO:0000256" key="3">
    <source>
        <dbReference type="ARBA" id="ARBA00048462"/>
    </source>
</evidence>
<dbReference type="Proteomes" id="UP000050277">
    <property type="component" value="Unassembled WGS sequence"/>
</dbReference>
<dbReference type="InterPro" id="IPR050858">
    <property type="entry name" value="Mal-CoA-ACP_Trans/PKS_FabD"/>
</dbReference>
<dbReference type="InterPro" id="IPR016035">
    <property type="entry name" value="Acyl_Trfase/lysoPLipase"/>
</dbReference>
<evidence type="ECO:0000256" key="1">
    <source>
        <dbReference type="ARBA" id="ARBA00022679"/>
    </source>
</evidence>
<dbReference type="InterPro" id="IPR016036">
    <property type="entry name" value="Malonyl_transacylase_ACP-bd"/>
</dbReference>
<dbReference type="STRING" id="70996.SE18_24075"/>
<feature type="active site" evidence="5">
    <location>
        <position position="92"/>
    </location>
</feature>
<dbReference type="InterPro" id="IPR004410">
    <property type="entry name" value="Malonyl_CoA-ACP_transAc_FabD"/>
</dbReference>
<dbReference type="FunFam" id="3.30.70.250:FF:000001">
    <property type="entry name" value="Malonyl CoA-acyl carrier protein transacylase"/>
    <property type="match status" value="1"/>
</dbReference>
<dbReference type="SUPFAM" id="SSF52151">
    <property type="entry name" value="FabD/lysophospholipase-like"/>
    <property type="match status" value="1"/>
</dbReference>
<protein>
    <recommendedName>
        <fullName evidence="4">Malonyl CoA-acyl carrier protein transacylase</fullName>
        <ecNumber evidence="4">2.3.1.39</ecNumber>
    </recommendedName>
</protein>
<dbReference type="Gene3D" id="3.40.366.10">
    <property type="entry name" value="Malonyl-Coenzyme A Acyl Carrier Protein, domain 2"/>
    <property type="match status" value="1"/>
</dbReference>
<reference evidence="7 8" key="1">
    <citation type="submission" date="2015-07" db="EMBL/GenBank/DDBJ databases">
        <title>Whole genome sequence of Herpetosiphon geysericola DSM 7119.</title>
        <authorList>
            <person name="Hemp J."/>
            <person name="Ward L.M."/>
            <person name="Pace L.A."/>
            <person name="Fischer W.W."/>
        </authorList>
    </citation>
    <scope>NUCLEOTIDE SEQUENCE [LARGE SCALE GENOMIC DNA]</scope>
    <source>
        <strain evidence="7 8">DSM 7119</strain>
    </source>
</reference>
<keyword evidence="8" id="KW-1185">Reference proteome</keyword>
<sequence>MTIGLLFPGQGSQKVGMGREVYEQSAAARAIFAEANAVLGFDLAALCFDGPEADLTATENTQPALLTVSVALLAALAEAGIVLKPSVVAGHSLGEYSALVAAKALDFATALRLVRQRGELMAQASEGAMAAIIGLDLAPLEAVCTNVSELGACVVANQNAPGQLVISGTSAAVAAASEQAKAAGAKKIMPLNVSAAFHSPLMEATAAGLAPAIATATIAAAQVPVIANSTAQAISSAAEIRAELVTQITAPVRWIATIEQMAALGVQTVIEIGAGSVLTGLVKRIDPSLQRLNLASFDDIAKIGEYNNAQ</sequence>
<dbReference type="Gene3D" id="3.30.70.250">
    <property type="entry name" value="Malonyl-CoA ACP transacylase, ACP-binding"/>
    <property type="match status" value="1"/>
</dbReference>
<evidence type="ECO:0000256" key="5">
    <source>
        <dbReference type="PIRSR" id="PIRSR000446-1"/>
    </source>
</evidence>
<comment type="caution">
    <text evidence="7">The sequence shown here is derived from an EMBL/GenBank/DDBJ whole genome shotgun (WGS) entry which is preliminary data.</text>
</comment>
<dbReference type="GO" id="GO:0005829">
    <property type="term" value="C:cytosol"/>
    <property type="evidence" value="ECO:0007669"/>
    <property type="project" value="TreeGrafter"/>
</dbReference>
<accession>A0A0P6XCH3</accession>
<comment type="catalytic activity">
    <reaction evidence="3 4">
        <text>holo-[ACP] + malonyl-CoA = malonyl-[ACP] + CoA</text>
        <dbReference type="Rhea" id="RHEA:41792"/>
        <dbReference type="Rhea" id="RHEA-COMP:9623"/>
        <dbReference type="Rhea" id="RHEA-COMP:9685"/>
        <dbReference type="ChEBI" id="CHEBI:57287"/>
        <dbReference type="ChEBI" id="CHEBI:57384"/>
        <dbReference type="ChEBI" id="CHEBI:64479"/>
        <dbReference type="ChEBI" id="CHEBI:78449"/>
        <dbReference type="EC" id="2.3.1.39"/>
    </reaction>
</comment>
<gene>
    <name evidence="7" type="ORF">SE18_24075</name>
</gene>
<dbReference type="InterPro" id="IPR024925">
    <property type="entry name" value="Malonyl_CoA-ACP_transAc"/>
</dbReference>
<dbReference type="GO" id="GO:0006633">
    <property type="term" value="P:fatty acid biosynthetic process"/>
    <property type="evidence" value="ECO:0007669"/>
    <property type="project" value="TreeGrafter"/>
</dbReference>
<dbReference type="InterPro" id="IPR001227">
    <property type="entry name" value="Ac_transferase_dom_sf"/>
</dbReference>
<dbReference type="SMART" id="SM00827">
    <property type="entry name" value="PKS_AT"/>
    <property type="match status" value="1"/>
</dbReference>
<proteinExistence type="inferred from homology"/>
<dbReference type="PIRSF" id="PIRSF000446">
    <property type="entry name" value="Mct"/>
    <property type="match status" value="1"/>
</dbReference>
<dbReference type="PATRIC" id="fig|70996.4.peg.4933"/>
<dbReference type="OrthoDB" id="9805460at2"/>
<feature type="domain" description="Malonyl-CoA:ACP transacylase (MAT)" evidence="6">
    <location>
        <begin position="6"/>
        <end position="300"/>
    </location>
</feature>
<evidence type="ECO:0000313" key="8">
    <source>
        <dbReference type="Proteomes" id="UP000050277"/>
    </source>
</evidence>
<comment type="similarity">
    <text evidence="4">Belongs to the fabD family.</text>
</comment>
<dbReference type="PANTHER" id="PTHR42681:SF1">
    <property type="entry name" value="MALONYL-COA-ACYL CARRIER PROTEIN TRANSACYLASE, MITOCHONDRIAL"/>
    <property type="match status" value="1"/>
</dbReference>
<name>A0A0P6XCH3_9CHLR</name>
<dbReference type="EC" id="2.3.1.39" evidence="4"/>
<dbReference type="AlphaFoldDB" id="A0A0P6XCH3"/>
<feature type="active site" evidence="5">
    <location>
        <position position="198"/>
    </location>
</feature>